<feature type="transmembrane region" description="Helical" evidence="8">
    <location>
        <begin position="712"/>
        <end position="737"/>
    </location>
</feature>
<evidence type="ECO:0000256" key="7">
    <source>
        <dbReference type="SAM" id="MobiDB-lite"/>
    </source>
</evidence>
<evidence type="ECO:0000256" key="3">
    <source>
        <dbReference type="ARBA" id="ARBA00022692"/>
    </source>
</evidence>
<comment type="similarity">
    <text evidence="2">Belongs to the prominin family.</text>
</comment>
<feature type="region of interest" description="Disordered" evidence="7">
    <location>
        <begin position="754"/>
        <end position="856"/>
    </location>
</feature>
<feature type="transmembrane region" description="Helical" evidence="8">
    <location>
        <begin position="397"/>
        <end position="430"/>
    </location>
</feature>
<evidence type="ECO:0000256" key="5">
    <source>
        <dbReference type="ARBA" id="ARBA00023136"/>
    </source>
</evidence>
<evidence type="ECO:0000313" key="9">
    <source>
        <dbReference type="EMBL" id="KAF0290190.1"/>
    </source>
</evidence>
<feature type="transmembrane region" description="Helical" evidence="8">
    <location>
        <begin position="101"/>
        <end position="124"/>
    </location>
</feature>
<evidence type="ECO:0000256" key="1">
    <source>
        <dbReference type="ARBA" id="ARBA00004141"/>
    </source>
</evidence>
<feature type="compositionally biased region" description="Pro residues" evidence="7">
    <location>
        <begin position="842"/>
        <end position="856"/>
    </location>
</feature>
<dbReference type="Pfam" id="PF05478">
    <property type="entry name" value="Prominin"/>
    <property type="match status" value="2"/>
</dbReference>
<evidence type="ECO:0000256" key="6">
    <source>
        <dbReference type="ARBA" id="ARBA00023180"/>
    </source>
</evidence>
<evidence type="ECO:0000256" key="4">
    <source>
        <dbReference type="ARBA" id="ARBA00022989"/>
    </source>
</evidence>
<proteinExistence type="inferred from homology"/>
<accession>A0A6A4VFX9</accession>
<keyword evidence="6" id="KW-0325">Glycoprotein</keyword>
<dbReference type="PANTHER" id="PTHR22730">
    <property type="entry name" value="PROMININ PROM PROTEIN"/>
    <property type="match status" value="1"/>
</dbReference>
<evidence type="ECO:0000256" key="8">
    <source>
        <dbReference type="SAM" id="Phobius"/>
    </source>
</evidence>
<name>A0A6A4VFX9_AMPAM</name>
<protein>
    <submittedName>
        <fullName evidence="9">Prominin-1-A</fullName>
    </submittedName>
</protein>
<evidence type="ECO:0000313" key="10">
    <source>
        <dbReference type="Proteomes" id="UP000440578"/>
    </source>
</evidence>
<feature type="transmembrane region" description="Helical" evidence="8">
    <location>
        <begin position="350"/>
        <end position="376"/>
    </location>
</feature>
<dbReference type="PANTHER" id="PTHR22730:SF1">
    <property type="entry name" value="PROMININ-LIKE PROTEIN"/>
    <property type="match status" value="1"/>
</dbReference>
<comment type="caution">
    <text evidence="9">The sequence shown here is derived from an EMBL/GenBank/DDBJ whole genome shotgun (WGS) entry which is preliminary data.</text>
</comment>
<keyword evidence="3 8" id="KW-0812">Transmembrane</keyword>
<organism evidence="9 10">
    <name type="scientific">Amphibalanus amphitrite</name>
    <name type="common">Striped barnacle</name>
    <name type="synonym">Balanus amphitrite</name>
    <dbReference type="NCBI Taxonomy" id="1232801"/>
    <lineage>
        <taxon>Eukaryota</taxon>
        <taxon>Metazoa</taxon>
        <taxon>Ecdysozoa</taxon>
        <taxon>Arthropoda</taxon>
        <taxon>Crustacea</taxon>
        <taxon>Multicrustacea</taxon>
        <taxon>Cirripedia</taxon>
        <taxon>Thoracica</taxon>
        <taxon>Thoracicalcarea</taxon>
        <taxon>Balanomorpha</taxon>
        <taxon>Balanoidea</taxon>
        <taxon>Balanidae</taxon>
        <taxon>Amphibalaninae</taxon>
        <taxon>Amphibalanus</taxon>
    </lineage>
</organism>
<evidence type="ECO:0000256" key="2">
    <source>
        <dbReference type="ARBA" id="ARBA00006058"/>
    </source>
</evidence>
<comment type="subcellular location">
    <subcellularLocation>
        <location evidence="1">Membrane</location>
        <topology evidence="1">Multi-pass membrane protein</topology>
    </subcellularLocation>
</comment>
<keyword evidence="5 8" id="KW-0472">Membrane</keyword>
<dbReference type="Proteomes" id="UP000440578">
    <property type="component" value="Unassembled WGS sequence"/>
</dbReference>
<dbReference type="GO" id="GO:0016020">
    <property type="term" value="C:membrane"/>
    <property type="evidence" value="ECO:0007669"/>
    <property type="project" value="UniProtKB-SubCell"/>
</dbReference>
<dbReference type="EMBL" id="VIIS01001974">
    <property type="protein sequence ID" value="KAF0290190.1"/>
    <property type="molecule type" value="Genomic_DNA"/>
</dbReference>
<dbReference type="AlphaFoldDB" id="A0A6A4VFX9"/>
<feature type="transmembrane region" description="Helical" evidence="8">
    <location>
        <begin position="52"/>
        <end position="81"/>
    </location>
</feature>
<keyword evidence="4 8" id="KW-1133">Transmembrane helix</keyword>
<reference evidence="9 10" key="1">
    <citation type="submission" date="2019-07" db="EMBL/GenBank/DDBJ databases">
        <title>Draft genome assembly of a fouling barnacle, Amphibalanus amphitrite (Darwin, 1854): The first reference genome for Thecostraca.</title>
        <authorList>
            <person name="Kim W."/>
        </authorList>
    </citation>
    <scope>NUCLEOTIDE SEQUENCE [LARGE SCALE GENOMIC DNA]</scope>
    <source>
        <strain evidence="9">SNU_AA5</strain>
        <tissue evidence="9">Soma without cirri and trophi</tissue>
    </source>
</reference>
<gene>
    <name evidence="9" type="primary">prom1a</name>
    <name evidence="9" type="ORF">FJT64_011586</name>
</gene>
<dbReference type="InterPro" id="IPR008795">
    <property type="entry name" value="Prominin"/>
</dbReference>
<sequence length="856" mass="94913">MGNPSGHLGPRLPLIASRDRHQLEVARKANNLTETFVQLGLRDWPTLLNHHLGFAILAALGILVAVLTPFVGMIVCCCRCAGRCGGRTDPYEKKRDKCKRICNSVFLSLLVLLVLFGLVASFVVNEYIEQGVKEVPSRLNLAVDDVELYAQNTKKEVNHLLRDNYRELQSVLDESLDKYRQSVFTLLTSYSSPQSIASQTQRLQERADQLQVGLQSVQGELQQLLLLCNSPTCQQLARQYNLSQLAVQNEFRQLPDVTRTAREISVLIENGIEREVRSGKKSFDELSDRIQAEVAAVVPEVRRRIVQAGGQLRDIAANVSSVLDQVRLDDAHKALTEANGYLEQFGPFRYYLYLILSSMVLIITFCLVMGLFCGFCGRRPGNVYGDDTCNKGAGANFLLSGTFFFFLFGWMVLLVVTCMFLVGGLAQFYLCQGLREPESPASGLALLEALLPPEQLFPELQKTGFDLAEVIGKCHRNQSIYTVLNLEPLVDLGQLTRYKEELGIDRQLDSLRRQIQVDTNVEILTPRAKKQLYELAESDVAKINYTAFTQTLEDRITAVDLAEMAGALEAAAGLLPPAERGAANRLRNQATVLGAQQEVVDQMAAIVVTLRNATISLQEHVRFNRTNVTEAVRELIGQAESAQLYLSTRGSAEVIQLADEYAAEFLAHLDGYTGRVEGAFRRTVGQCGPLSNVYNATDVTLCSNVVYPFNGYWAALGWCILIFIPCVVVSLVLASLYRKTEPYSETFVDNVRDQRGAKRSTTAASGGERRRTGNMYENNRYHGYSPDSPPYTSIPPRGQQFRPLGASGDHAEDTDPKAPPLWDLNGGPPGYTDNPAPAGYERPPPYFYPGPGPERS</sequence>
<dbReference type="OrthoDB" id="6229420at2759"/>
<keyword evidence="10" id="KW-1185">Reference proteome</keyword>